<feature type="transmembrane region" description="Helical" evidence="7">
    <location>
        <begin position="6"/>
        <end position="22"/>
    </location>
</feature>
<feature type="transmembrane region" description="Helical" evidence="7">
    <location>
        <begin position="34"/>
        <end position="52"/>
    </location>
</feature>
<feature type="transmembrane region" description="Helical" evidence="7">
    <location>
        <begin position="89"/>
        <end position="107"/>
    </location>
</feature>
<comment type="caution">
    <text evidence="9">The sequence shown here is derived from an EMBL/GenBank/DDBJ whole genome shotgun (WGS) entry which is preliminary data.</text>
</comment>
<reference evidence="10" key="1">
    <citation type="submission" date="2017-09" db="EMBL/GenBank/DDBJ databases">
        <title>Depth-based differentiation of microbial function through sediment-hosted aquifers and enrichment of novel symbionts in the deep terrestrial subsurface.</title>
        <authorList>
            <person name="Probst A.J."/>
            <person name="Ladd B."/>
            <person name="Jarett J.K."/>
            <person name="Geller-Mcgrath D.E."/>
            <person name="Sieber C.M.K."/>
            <person name="Emerson J.B."/>
            <person name="Anantharaman K."/>
            <person name="Thomas B.C."/>
            <person name="Malmstrom R."/>
            <person name="Stieglmeier M."/>
            <person name="Klingl A."/>
            <person name="Woyke T."/>
            <person name="Ryan C.M."/>
            <person name="Banfield J.F."/>
        </authorList>
    </citation>
    <scope>NUCLEOTIDE SEQUENCE [LARGE SCALE GENOMIC DNA]</scope>
</reference>
<evidence type="ECO:0000256" key="3">
    <source>
        <dbReference type="ARBA" id="ARBA00022475"/>
    </source>
</evidence>
<sequence>MDSQIIFQLFLAAILGSLIGLEREIKRKGAGLQTYSLVALGACFFTVVALSFAELKIISDPAPIILAIALGTGFLGAGAISHGDRKTEGLTTAAGVWLTAAIGLAVGANFLSLALLGTFLALLILAGLGLIEEKVFKEKEQ</sequence>
<dbReference type="InterPro" id="IPR003416">
    <property type="entry name" value="MgtC/SapB/SrpB/YhiD_fam"/>
</dbReference>
<dbReference type="PANTHER" id="PTHR33778">
    <property type="entry name" value="PROTEIN MGTC"/>
    <property type="match status" value="1"/>
</dbReference>
<dbReference type="AlphaFoldDB" id="A0A2H0WM46"/>
<keyword evidence="5 7" id="KW-1133">Transmembrane helix</keyword>
<dbReference type="InterPro" id="IPR049177">
    <property type="entry name" value="MgtC_SapB_SrpB_YhiD_N"/>
</dbReference>
<evidence type="ECO:0000256" key="6">
    <source>
        <dbReference type="ARBA" id="ARBA00023136"/>
    </source>
</evidence>
<dbReference type="PANTHER" id="PTHR33778:SF1">
    <property type="entry name" value="MAGNESIUM TRANSPORTER YHID-RELATED"/>
    <property type="match status" value="1"/>
</dbReference>
<feature type="transmembrane region" description="Helical" evidence="7">
    <location>
        <begin position="64"/>
        <end position="82"/>
    </location>
</feature>
<evidence type="ECO:0000313" key="9">
    <source>
        <dbReference type="EMBL" id="PIS13734.1"/>
    </source>
</evidence>
<accession>A0A2H0WM46</accession>
<dbReference type="GO" id="GO:0005886">
    <property type="term" value="C:plasma membrane"/>
    <property type="evidence" value="ECO:0007669"/>
    <property type="project" value="UniProtKB-SubCell"/>
</dbReference>
<dbReference type="Proteomes" id="UP000230353">
    <property type="component" value="Unassembled WGS sequence"/>
</dbReference>
<comment type="similarity">
    <text evidence="2">Belongs to the MgtC/SapB family.</text>
</comment>
<feature type="transmembrane region" description="Helical" evidence="7">
    <location>
        <begin position="113"/>
        <end position="131"/>
    </location>
</feature>
<evidence type="ECO:0000256" key="1">
    <source>
        <dbReference type="ARBA" id="ARBA00004651"/>
    </source>
</evidence>
<gene>
    <name evidence="9" type="ORF">COT67_00140</name>
</gene>
<keyword evidence="3" id="KW-1003">Cell membrane</keyword>
<feature type="domain" description="MgtC/SapB/SrpB/YhiD N-terminal" evidence="8">
    <location>
        <begin position="9"/>
        <end position="132"/>
    </location>
</feature>
<dbReference type="PRINTS" id="PR01837">
    <property type="entry name" value="MGTCSAPBPROT"/>
</dbReference>
<keyword evidence="6 7" id="KW-0472">Membrane</keyword>
<evidence type="ECO:0000256" key="7">
    <source>
        <dbReference type="SAM" id="Phobius"/>
    </source>
</evidence>
<protein>
    <submittedName>
        <fullName evidence="9">Magnesium transporter MgtC</fullName>
    </submittedName>
</protein>
<organism evidence="9 10">
    <name type="scientific">Candidatus Tagabacteria bacterium CG09_land_8_20_14_0_10_41_14</name>
    <dbReference type="NCBI Taxonomy" id="1975021"/>
    <lineage>
        <taxon>Bacteria</taxon>
        <taxon>Candidatus Tagaibacteriota</taxon>
    </lineage>
</organism>
<name>A0A2H0WM46_9BACT</name>
<evidence type="ECO:0000259" key="8">
    <source>
        <dbReference type="Pfam" id="PF02308"/>
    </source>
</evidence>
<comment type="subcellular location">
    <subcellularLocation>
        <location evidence="1">Cell membrane</location>
        <topology evidence="1">Multi-pass membrane protein</topology>
    </subcellularLocation>
</comment>
<dbReference type="EMBL" id="PEZL01000003">
    <property type="protein sequence ID" value="PIS13734.1"/>
    <property type="molecule type" value="Genomic_DNA"/>
</dbReference>
<evidence type="ECO:0000256" key="4">
    <source>
        <dbReference type="ARBA" id="ARBA00022692"/>
    </source>
</evidence>
<evidence type="ECO:0000256" key="2">
    <source>
        <dbReference type="ARBA" id="ARBA00009298"/>
    </source>
</evidence>
<dbReference type="Pfam" id="PF02308">
    <property type="entry name" value="MgtC"/>
    <property type="match status" value="1"/>
</dbReference>
<keyword evidence="4 7" id="KW-0812">Transmembrane</keyword>
<evidence type="ECO:0000256" key="5">
    <source>
        <dbReference type="ARBA" id="ARBA00022989"/>
    </source>
</evidence>
<proteinExistence type="inferred from homology"/>
<evidence type="ECO:0000313" key="10">
    <source>
        <dbReference type="Proteomes" id="UP000230353"/>
    </source>
</evidence>